<dbReference type="FunFam" id="1.20.58.220:FF:000004">
    <property type="entry name" value="Phosphate-specific transport system accessory protein PhoU"/>
    <property type="match status" value="1"/>
</dbReference>
<evidence type="ECO:0000256" key="7">
    <source>
        <dbReference type="PIRNR" id="PIRNR003107"/>
    </source>
</evidence>
<dbReference type="GO" id="GO:0005737">
    <property type="term" value="C:cytoplasm"/>
    <property type="evidence" value="ECO:0007669"/>
    <property type="project" value="UniProtKB-SubCell"/>
</dbReference>
<protein>
    <recommendedName>
        <fullName evidence="7">Phosphate-specific transport system accessory protein PhoU</fullName>
    </recommendedName>
</protein>
<name>A0A2R6XXC2_9BACL</name>
<dbReference type="SUPFAM" id="SSF109755">
    <property type="entry name" value="PhoU-like"/>
    <property type="match status" value="1"/>
</dbReference>
<feature type="domain" description="PhoU" evidence="8">
    <location>
        <begin position="121"/>
        <end position="204"/>
    </location>
</feature>
<sequence>MRSQFDAALNALHNDLITMGSRVEAAIDRALKALVDQDTALAEAVIHEDNEINALLLKIESGCFTTIALQQPLGSDLRKIGTMLKVSNDLERIGDHAVSIAKAALRIHNETYVKPLIDTPNMGKIVREMLAAALQAYIAQDADRARAIAERDDEVDALYKAIVTDAIQIMMTDEKWINQGTQFLFVARSLERIGDYVTNICEWIYYQKTGEIREFND</sequence>
<dbReference type="PANTHER" id="PTHR42930">
    <property type="entry name" value="PHOSPHATE-SPECIFIC TRANSPORT SYSTEM ACCESSORY PROTEIN PHOU"/>
    <property type="match status" value="1"/>
</dbReference>
<dbReference type="PANTHER" id="PTHR42930:SF3">
    <property type="entry name" value="PHOSPHATE-SPECIFIC TRANSPORT SYSTEM ACCESSORY PROTEIN PHOU"/>
    <property type="match status" value="1"/>
</dbReference>
<dbReference type="GO" id="GO:0006817">
    <property type="term" value="P:phosphate ion transport"/>
    <property type="evidence" value="ECO:0007669"/>
    <property type="project" value="UniProtKB-KW"/>
</dbReference>
<evidence type="ECO:0000256" key="2">
    <source>
        <dbReference type="ARBA" id="ARBA00008107"/>
    </source>
</evidence>
<evidence type="ECO:0000256" key="5">
    <source>
        <dbReference type="ARBA" id="ARBA00022490"/>
    </source>
</evidence>
<dbReference type="InterPro" id="IPR026022">
    <property type="entry name" value="PhoU_dom"/>
</dbReference>
<comment type="similarity">
    <text evidence="2 7">Belongs to the PhoU family.</text>
</comment>
<gene>
    <name evidence="9" type="ORF">BSOLF_0730</name>
</gene>
<dbReference type="InterPro" id="IPR028366">
    <property type="entry name" value="PhoU"/>
</dbReference>
<evidence type="ECO:0000256" key="4">
    <source>
        <dbReference type="ARBA" id="ARBA00022448"/>
    </source>
</evidence>
<dbReference type="NCBIfam" id="TIGR02135">
    <property type="entry name" value="phoU_full"/>
    <property type="match status" value="1"/>
</dbReference>
<feature type="domain" description="PhoU" evidence="8">
    <location>
        <begin position="17"/>
        <end position="103"/>
    </location>
</feature>
<comment type="function">
    <text evidence="7">Plays a role in the regulation of phosphate uptake.</text>
</comment>
<accession>A0A2R6XXC2</accession>
<evidence type="ECO:0000256" key="1">
    <source>
        <dbReference type="ARBA" id="ARBA00004496"/>
    </source>
</evidence>
<keyword evidence="4 7" id="KW-0813">Transport</keyword>
<comment type="caution">
    <text evidence="9">The sequence shown here is derived from an EMBL/GenBank/DDBJ whole genome shotgun (WGS) entry which is preliminary data.</text>
</comment>
<reference evidence="10" key="1">
    <citation type="journal article" date="2018" name="Sci. Rep.">
        <title>Lignite coal burning seam in the remote Altai Mountains harbors a hydrogen-driven thermophilic microbial community.</title>
        <authorList>
            <person name="Kadnikov V.V."/>
            <person name="Mardanov A.V."/>
            <person name="Ivasenko D.A."/>
            <person name="Antsiferov D.V."/>
            <person name="Beletsky A.V."/>
            <person name="Karnachuk O.V."/>
            <person name="Ravin N.V."/>
        </authorList>
    </citation>
    <scope>NUCLEOTIDE SEQUENCE [LARGE SCALE GENOMIC DNA]</scope>
</reference>
<dbReference type="EMBL" id="PEBX01000210">
    <property type="protein sequence ID" value="PTQ55067.1"/>
    <property type="molecule type" value="Genomic_DNA"/>
</dbReference>
<dbReference type="PIRSF" id="PIRSF003107">
    <property type="entry name" value="PhoU"/>
    <property type="match status" value="1"/>
</dbReference>
<dbReference type="InterPro" id="IPR038078">
    <property type="entry name" value="PhoU-like_sf"/>
</dbReference>
<dbReference type="AlphaFoldDB" id="A0A2R6XXC2"/>
<evidence type="ECO:0000313" key="9">
    <source>
        <dbReference type="EMBL" id="PTQ55067.1"/>
    </source>
</evidence>
<proteinExistence type="inferred from homology"/>
<evidence type="ECO:0000259" key="8">
    <source>
        <dbReference type="Pfam" id="PF01895"/>
    </source>
</evidence>
<dbReference type="Gene3D" id="1.20.58.220">
    <property type="entry name" value="Phosphate transport system protein phou homolog 2, domain 2"/>
    <property type="match status" value="1"/>
</dbReference>
<organism evidence="9 10">
    <name type="scientific">Candidatus Carbonibacillus altaicus</name>
    <dbReference type="NCBI Taxonomy" id="2163959"/>
    <lineage>
        <taxon>Bacteria</taxon>
        <taxon>Bacillati</taxon>
        <taxon>Bacillota</taxon>
        <taxon>Bacilli</taxon>
        <taxon>Bacillales</taxon>
        <taxon>Candidatus Carbonibacillus</taxon>
    </lineage>
</organism>
<keyword evidence="6 7" id="KW-0592">Phosphate transport</keyword>
<evidence type="ECO:0000313" key="10">
    <source>
        <dbReference type="Proteomes" id="UP000244338"/>
    </source>
</evidence>
<keyword evidence="5 7" id="KW-0963">Cytoplasm</keyword>
<dbReference type="GO" id="GO:0045936">
    <property type="term" value="P:negative regulation of phosphate metabolic process"/>
    <property type="evidence" value="ECO:0007669"/>
    <property type="project" value="InterPro"/>
</dbReference>
<dbReference type="Proteomes" id="UP000244338">
    <property type="component" value="Unassembled WGS sequence"/>
</dbReference>
<comment type="subunit">
    <text evidence="3 7">Homodimer.</text>
</comment>
<evidence type="ECO:0000256" key="3">
    <source>
        <dbReference type="ARBA" id="ARBA00011738"/>
    </source>
</evidence>
<dbReference type="Pfam" id="PF01895">
    <property type="entry name" value="PhoU"/>
    <property type="match status" value="2"/>
</dbReference>
<dbReference type="GO" id="GO:0030643">
    <property type="term" value="P:intracellular phosphate ion homeostasis"/>
    <property type="evidence" value="ECO:0007669"/>
    <property type="project" value="InterPro"/>
</dbReference>
<evidence type="ECO:0000256" key="6">
    <source>
        <dbReference type="ARBA" id="ARBA00022592"/>
    </source>
</evidence>
<comment type="subcellular location">
    <subcellularLocation>
        <location evidence="1 7">Cytoplasm</location>
    </subcellularLocation>
</comment>